<evidence type="ECO:0000256" key="3">
    <source>
        <dbReference type="HAMAP-Rule" id="MF_00524"/>
    </source>
</evidence>
<dbReference type="GO" id="GO:0005536">
    <property type="term" value="F:D-glucose binding"/>
    <property type="evidence" value="ECO:0007669"/>
    <property type="project" value="InterPro"/>
</dbReference>
<dbReference type="GO" id="GO:0005524">
    <property type="term" value="F:ATP binding"/>
    <property type="evidence" value="ECO:0007669"/>
    <property type="project" value="UniProtKB-UniRule"/>
</dbReference>
<evidence type="ECO:0000313" key="5">
    <source>
        <dbReference type="EMBL" id="KGM07318.1"/>
    </source>
</evidence>
<proteinExistence type="inferred from homology"/>
<dbReference type="InterPro" id="IPR043129">
    <property type="entry name" value="ATPase_NBD"/>
</dbReference>
<name>A0A0A0BFM2_9GAMM</name>
<dbReference type="HAMAP" id="MF_00524">
    <property type="entry name" value="Glucokinase"/>
    <property type="match status" value="1"/>
</dbReference>
<comment type="similarity">
    <text evidence="3 4">Belongs to the bacterial glucokinase family.</text>
</comment>
<dbReference type="GO" id="GO:0006096">
    <property type="term" value="P:glycolytic process"/>
    <property type="evidence" value="ECO:0007669"/>
    <property type="project" value="UniProtKB-UniRule"/>
</dbReference>
<keyword evidence="3" id="KW-0963">Cytoplasm</keyword>
<feature type="binding site" evidence="3">
    <location>
        <begin position="7"/>
        <end position="12"/>
    </location>
    <ligand>
        <name>ATP</name>
        <dbReference type="ChEBI" id="CHEBI:30616"/>
    </ligand>
</feature>
<dbReference type="NCBIfam" id="NF001415">
    <property type="entry name" value="PRK00292.1-2"/>
    <property type="match status" value="1"/>
</dbReference>
<protein>
    <recommendedName>
        <fullName evidence="3">Glucokinase</fullName>
        <ecNumber evidence="3">2.7.1.2</ecNumber>
    </recommendedName>
    <alternativeName>
        <fullName evidence="3">Glucose kinase</fullName>
    </alternativeName>
</protein>
<dbReference type="NCBIfam" id="TIGR00749">
    <property type="entry name" value="glk"/>
    <property type="match status" value="1"/>
</dbReference>
<comment type="subcellular location">
    <subcellularLocation>
        <location evidence="3">Cytoplasm</location>
    </subcellularLocation>
</comment>
<dbReference type="STRING" id="392484.LP43_0928"/>
<dbReference type="AlphaFoldDB" id="A0A0A0BFM2"/>
<dbReference type="SUPFAM" id="SSF53067">
    <property type="entry name" value="Actin-like ATPase domain"/>
    <property type="match status" value="1"/>
</dbReference>
<keyword evidence="3" id="KW-0067">ATP-binding</keyword>
<dbReference type="Gene3D" id="3.30.420.40">
    <property type="match status" value="1"/>
</dbReference>
<evidence type="ECO:0000256" key="1">
    <source>
        <dbReference type="ARBA" id="ARBA00022679"/>
    </source>
</evidence>
<reference evidence="5 6" key="1">
    <citation type="submission" date="2014-09" db="EMBL/GenBank/DDBJ databases">
        <authorList>
            <person name="Grob C."/>
            <person name="Taubert M."/>
            <person name="Howat A.M."/>
            <person name="Burns O.J."/>
            <person name="Dixon J.L."/>
            <person name="Chen Y."/>
            <person name="Murrell J.C."/>
        </authorList>
    </citation>
    <scope>NUCLEOTIDE SEQUENCE [LARGE SCALE GENOMIC DNA]</scope>
    <source>
        <strain evidence="5">L4</strain>
    </source>
</reference>
<comment type="catalytic activity">
    <reaction evidence="3">
        <text>D-glucose + ATP = D-glucose 6-phosphate + ADP + H(+)</text>
        <dbReference type="Rhea" id="RHEA:17825"/>
        <dbReference type="ChEBI" id="CHEBI:4167"/>
        <dbReference type="ChEBI" id="CHEBI:15378"/>
        <dbReference type="ChEBI" id="CHEBI:30616"/>
        <dbReference type="ChEBI" id="CHEBI:61548"/>
        <dbReference type="ChEBI" id="CHEBI:456216"/>
        <dbReference type="EC" id="2.7.1.2"/>
    </reaction>
</comment>
<dbReference type="PANTHER" id="PTHR47363">
    <property type="entry name" value="GLUCOKINASE"/>
    <property type="match status" value="1"/>
</dbReference>
<organism evidence="5 6">
    <name type="scientific">Methylophaga thiooxydans</name>
    <dbReference type="NCBI Taxonomy" id="392484"/>
    <lineage>
        <taxon>Bacteria</taxon>
        <taxon>Pseudomonadati</taxon>
        <taxon>Pseudomonadota</taxon>
        <taxon>Gammaproteobacteria</taxon>
        <taxon>Thiotrichales</taxon>
        <taxon>Piscirickettsiaceae</taxon>
        <taxon>Methylophaga</taxon>
    </lineage>
</organism>
<evidence type="ECO:0000256" key="4">
    <source>
        <dbReference type="RuleBase" id="RU004046"/>
    </source>
</evidence>
<dbReference type="GO" id="GO:0005737">
    <property type="term" value="C:cytoplasm"/>
    <property type="evidence" value="ECO:0007669"/>
    <property type="project" value="UniProtKB-SubCell"/>
</dbReference>
<gene>
    <name evidence="3" type="primary">glk</name>
    <name evidence="5" type="ORF">LP43_0928</name>
</gene>
<comment type="caution">
    <text evidence="5">The sequence shown here is derived from an EMBL/GenBank/DDBJ whole genome shotgun (WGS) entry which is preliminary data.</text>
</comment>
<dbReference type="Pfam" id="PF02685">
    <property type="entry name" value="Glucokinase"/>
    <property type="match status" value="1"/>
</dbReference>
<dbReference type="CDD" id="cd24008">
    <property type="entry name" value="ASKHA_NBD_GLK"/>
    <property type="match status" value="1"/>
</dbReference>
<keyword evidence="1 3" id="KW-0808">Transferase</keyword>
<evidence type="ECO:0000256" key="2">
    <source>
        <dbReference type="ARBA" id="ARBA00022777"/>
    </source>
</evidence>
<dbReference type="InterPro" id="IPR003836">
    <property type="entry name" value="Glucokinase"/>
</dbReference>
<keyword evidence="2 3" id="KW-0418">Kinase</keyword>
<dbReference type="EMBL" id="JRQD01000002">
    <property type="protein sequence ID" value="KGM07318.1"/>
    <property type="molecule type" value="Genomic_DNA"/>
</dbReference>
<accession>A0A0A0BFM2</accession>
<dbReference type="RefSeq" id="WP_036312517.1">
    <property type="nucleotide sequence ID" value="NZ_JRQD01000002.1"/>
</dbReference>
<keyword evidence="3" id="KW-0547">Nucleotide-binding</keyword>
<dbReference type="Proteomes" id="UP000029999">
    <property type="component" value="Unassembled WGS sequence"/>
</dbReference>
<dbReference type="EC" id="2.7.1.2" evidence="3"/>
<dbReference type="GO" id="GO:0004340">
    <property type="term" value="F:glucokinase activity"/>
    <property type="evidence" value="ECO:0007669"/>
    <property type="project" value="UniProtKB-UniRule"/>
</dbReference>
<sequence length="326" mass="35310">MAYLLAADIGGTKTLLQLSAVSGEVLASQRYVSADYQDFEQILTAFLAQAGGHYQIDVACLAIAGPVNANSAKVTNLPWQIHADKITTTFDIAKVILCNDFEAVGYGVDALEEHDLLTLHAGQPAPGPRALIGAGTGLGQAYLVQQADEWQVIATEGGHTDFAPTDRTQVRLLEHLFERFGHVSYERLVSGSGLETIYHFLRDYRQYEEDSDCRLAMMKADAASVISEFARKGEPLAKEAMNLFFSIYGAQAGNLALTVMPKAGLYIAGGIAAKNLELLEKAEFIAAFLNKGRMQALLERIPVKVILDPEVGLNGARLLASKAMYN</sequence>
<dbReference type="PANTHER" id="PTHR47363:SF1">
    <property type="entry name" value="GLUCOKINASE"/>
    <property type="match status" value="1"/>
</dbReference>
<evidence type="ECO:0000313" key="6">
    <source>
        <dbReference type="Proteomes" id="UP000029999"/>
    </source>
</evidence>
<keyword evidence="3" id="KW-0324">Glycolysis</keyword>
<dbReference type="Gene3D" id="3.40.367.20">
    <property type="match status" value="1"/>
</dbReference>